<evidence type="ECO:0000313" key="4">
    <source>
        <dbReference type="Proteomes" id="UP000199534"/>
    </source>
</evidence>
<dbReference type="SUPFAM" id="SSF53807">
    <property type="entry name" value="Helical backbone' metal receptor"/>
    <property type="match status" value="1"/>
</dbReference>
<dbReference type="InterPro" id="IPR050902">
    <property type="entry name" value="ABC_Transporter_SBP"/>
</dbReference>
<dbReference type="EMBL" id="FOYQ01000001">
    <property type="protein sequence ID" value="SFR31208.1"/>
    <property type="molecule type" value="Genomic_DNA"/>
</dbReference>
<name>A0A1I6FMV2_9FLAO</name>
<organism evidence="3 4">
    <name type="scientific">Robiginitalea myxolifaciens</name>
    <dbReference type="NCBI Taxonomy" id="400055"/>
    <lineage>
        <taxon>Bacteria</taxon>
        <taxon>Pseudomonadati</taxon>
        <taxon>Bacteroidota</taxon>
        <taxon>Flavobacteriia</taxon>
        <taxon>Flavobacteriales</taxon>
        <taxon>Flavobacteriaceae</taxon>
        <taxon>Robiginitalea</taxon>
    </lineage>
</organism>
<evidence type="ECO:0000259" key="2">
    <source>
        <dbReference type="PROSITE" id="PS50983"/>
    </source>
</evidence>
<gene>
    <name evidence="3" type="ORF">SAMN04490243_0035</name>
</gene>
<dbReference type="STRING" id="400055.SAMN04490243_0035"/>
<reference evidence="3 4" key="1">
    <citation type="submission" date="2016-10" db="EMBL/GenBank/DDBJ databases">
        <authorList>
            <person name="de Groot N.N."/>
        </authorList>
    </citation>
    <scope>NUCLEOTIDE SEQUENCE [LARGE SCALE GENOMIC DNA]</scope>
    <source>
        <strain evidence="3 4">DSM 21019</strain>
    </source>
</reference>
<dbReference type="Gene3D" id="3.40.50.1980">
    <property type="entry name" value="Nitrogenase molybdenum iron protein domain"/>
    <property type="match status" value="2"/>
</dbReference>
<protein>
    <submittedName>
        <fullName evidence="3">Iron complex transport system substrate-binding protein</fullName>
    </submittedName>
</protein>
<dbReference type="RefSeq" id="WP_092979721.1">
    <property type="nucleotide sequence ID" value="NZ_FOYQ01000001.1"/>
</dbReference>
<keyword evidence="1" id="KW-0732">Signal</keyword>
<evidence type="ECO:0000256" key="1">
    <source>
        <dbReference type="SAM" id="SignalP"/>
    </source>
</evidence>
<dbReference type="AlphaFoldDB" id="A0A1I6FMV2"/>
<evidence type="ECO:0000313" key="3">
    <source>
        <dbReference type="EMBL" id="SFR31208.1"/>
    </source>
</evidence>
<dbReference type="InterPro" id="IPR002491">
    <property type="entry name" value="ABC_transptr_periplasmic_BD"/>
</dbReference>
<keyword evidence="4" id="KW-1185">Reference proteome</keyword>
<feature type="domain" description="Fe/B12 periplasmic-binding" evidence="2">
    <location>
        <begin position="113"/>
        <end position="385"/>
    </location>
</feature>
<proteinExistence type="predicted"/>
<dbReference type="PANTHER" id="PTHR30535:SF34">
    <property type="entry name" value="MOLYBDATE-BINDING PROTEIN MOLA"/>
    <property type="match status" value="1"/>
</dbReference>
<dbReference type="Pfam" id="PF01497">
    <property type="entry name" value="Peripla_BP_2"/>
    <property type="match status" value="1"/>
</dbReference>
<dbReference type="OrthoDB" id="9812528at2"/>
<dbReference type="PROSITE" id="PS50983">
    <property type="entry name" value="FE_B12_PBP"/>
    <property type="match status" value="1"/>
</dbReference>
<dbReference type="PROSITE" id="PS51257">
    <property type="entry name" value="PROKAR_LIPOPROTEIN"/>
    <property type="match status" value="1"/>
</dbReference>
<accession>A0A1I6FMV2</accession>
<feature type="signal peptide" evidence="1">
    <location>
        <begin position="1"/>
        <end position="22"/>
    </location>
</feature>
<dbReference type="PANTHER" id="PTHR30535">
    <property type="entry name" value="VITAMIN B12-BINDING PROTEIN"/>
    <property type="match status" value="1"/>
</dbReference>
<dbReference type="GO" id="GO:0071281">
    <property type="term" value="P:cellular response to iron ion"/>
    <property type="evidence" value="ECO:0007669"/>
    <property type="project" value="TreeGrafter"/>
</dbReference>
<feature type="chain" id="PRO_5011544543" evidence="1">
    <location>
        <begin position="23"/>
        <end position="399"/>
    </location>
</feature>
<sequence length="399" mass="43703">MQVLHRCLLLLLLLSLAGSCREGQSGTTSEKATTTAADTLAPSYATGFTAITNTQGYTELIINEPWPGADRSFRYALVPDSLQTETYLAAIAGLRAEDESLKFDGIVGVPITSMVLTSTTHIPALEALGTADALVGFPGLDYISSTQTRERISKGLVTELGANEQLNTELVLQLQPEALIGFAVSEAPKSYELIENSGIPVLYNGDWNEATPLAKAEWIKFFGLLLDRQEEANAHFAAIEEEYLRVRSLARQAAGKPTVLSGALYRDVWYLPGGKSWAAQFVADAQGQYLWANTPQSGSLSLSLEVILEQGESAEFWIAPSQFTSYSEMLEANPHYDKIKAFQLRQVYGYADSRGPTGGLLYFELGPNRPDLILKDLVFHLHPGLLTDYEPVFFKPLKP</sequence>
<dbReference type="Proteomes" id="UP000199534">
    <property type="component" value="Unassembled WGS sequence"/>
</dbReference>